<keyword evidence="2" id="KW-0812">Transmembrane</keyword>
<evidence type="ECO:0000256" key="2">
    <source>
        <dbReference type="SAM" id="Phobius"/>
    </source>
</evidence>
<feature type="region of interest" description="Disordered" evidence="1">
    <location>
        <begin position="1"/>
        <end position="28"/>
    </location>
</feature>
<keyword evidence="2" id="KW-1133">Transmembrane helix</keyword>
<sequence>MAAEKRSSQSGTALKRRHKFNPKRGPRPKVLANANRTVVWAASLVVVAFFVIVTVNALLF</sequence>
<feature type="transmembrane region" description="Helical" evidence="2">
    <location>
        <begin position="38"/>
        <end position="59"/>
    </location>
</feature>
<dbReference type="AlphaFoldDB" id="A0A1H8NCX5"/>
<evidence type="ECO:0000313" key="4">
    <source>
        <dbReference type="EMBL" id="SEO27437.1"/>
    </source>
</evidence>
<evidence type="ECO:0000313" key="6">
    <source>
        <dbReference type="Proteomes" id="UP000198939"/>
    </source>
</evidence>
<accession>A0A1H8NCX5</accession>
<organism evidence="3 5">
    <name type="scientific">Rhizobium tibeticum</name>
    <dbReference type="NCBI Taxonomy" id="501024"/>
    <lineage>
        <taxon>Bacteria</taxon>
        <taxon>Pseudomonadati</taxon>
        <taxon>Pseudomonadota</taxon>
        <taxon>Alphaproteobacteria</taxon>
        <taxon>Hyphomicrobiales</taxon>
        <taxon>Rhizobiaceae</taxon>
        <taxon>Rhizobium/Agrobacterium group</taxon>
        <taxon>Rhizobium</taxon>
    </lineage>
</organism>
<evidence type="ECO:0000313" key="5">
    <source>
        <dbReference type="Proteomes" id="UP000183063"/>
    </source>
</evidence>
<name>A0A1H8NCX5_9HYPH</name>
<dbReference type="EMBL" id="FOCV01000014">
    <property type="protein sequence ID" value="SEO27437.1"/>
    <property type="molecule type" value="Genomic_DNA"/>
</dbReference>
<dbReference type="RefSeq" id="WP_072376861.1">
    <property type="nucleotide sequence ID" value="NZ_FNXB01000016.1"/>
</dbReference>
<dbReference type="Proteomes" id="UP000198939">
    <property type="component" value="Unassembled WGS sequence"/>
</dbReference>
<reference evidence="4 6" key="3">
    <citation type="submission" date="2016-10" db="EMBL/GenBank/DDBJ databases">
        <authorList>
            <person name="Varghese N."/>
            <person name="Submissions S."/>
        </authorList>
    </citation>
    <scope>NUCLEOTIDE SEQUENCE [LARGE SCALE GENOMIC DNA]</scope>
    <source>
        <strain evidence="4 6">CGMCC 1.7071</strain>
    </source>
</reference>
<evidence type="ECO:0000313" key="3">
    <source>
        <dbReference type="EMBL" id="SEH95933.1"/>
    </source>
</evidence>
<keyword evidence="2" id="KW-0472">Membrane</keyword>
<keyword evidence="6" id="KW-1185">Reference proteome</keyword>
<dbReference type="Proteomes" id="UP000183063">
    <property type="component" value="Unassembled WGS sequence"/>
</dbReference>
<proteinExistence type="predicted"/>
<dbReference type="OrthoDB" id="8403786at2"/>
<dbReference type="STRING" id="501024.RTCCBAU85039_3331"/>
<gene>
    <name evidence="3" type="ORF">RTCCBAU85039_3331</name>
    <name evidence="4" type="ORF">SAMN05216228_101480</name>
</gene>
<protein>
    <submittedName>
        <fullName evidence="3">Uncharacterized protein</fullName>
    </submittedName>
</protein>
<reference evidence="5" key="2">
    <citation type="submission" date="2016-10" db="EMBL/GenBank/DDBJ databases">
        <authorList>
            <person name="Wibberg D."/>
        </authorList>
    </citation>
    <scope>NUCLEOTIDE SEQUENCE [LARGE SCALE GENOMIC DNA]</scope>
</reference>
<dbReference type="EMBL" id="FNXB01000016">
    <property type="protein sequence ID" value="SEH95933.1"/>
    <property type="molecule type" value="Genomic_DNA"/>
</dbReference>
<feature type="compositionally biased region" description="Basic residues" evidence="1">
    <location>
        <begin position="14"/>
        <end position="27"/>
    </location>
</feature>
<reference evidence="3" key="1">
    <citation type="submission" date="2016-10" db="EMBL/GenBank/DDBJ databases">
        <authorList>
            <person name="de Groot N.N."/>
        </authorList>
    </citation>
    <scope>NUCLEOTIDE SEQUENCE [LARGE SCALE GENOMIC DNA]</scope>
    <source>
        <strain evidence="3">CCBAU85039</strain>
    </source>
</reference>
<evidence type="ECO:0000256" key="1">
    <source>
        <dbReference type="SAM" id="MobiDB-lite"/>
    </source>
</evidence>